<feature type="non-terminal residue" evidence="2">
    <location>
        <position position="1"/>
    </location>
</feature>
<name>A0A392URF7_9FABA</name>
<dbReference type="EMBL" id="LXQA010953255">
    <property type="protein sequence ID" value="MCI78556.1"/>
    <property type="molecule type" value="Genomic_DNA"/>
</dbReference>
<organism evidence="2 3">
    <name type="scientific">Trifolium medium</name>
    <dbReference type="NCBI Taxonomy" id="97028"/>
    <lineage>
        <taxon>Eukaryota</taxon>
        <taxon>Viridiplantae</taxon>
        <taxon>Streptophyta</taxon>
        <taxon>Embryophyta</taxon>
        <taxon>Tracheophyta</taxon>
        <taxon>Spermatophyta</taxon>
        <taxon>Magnoliopsida</taxon>
        <taxon>eudicotyledons</taxon>
        <taxon>Gunneridae</taxon>
        <taxon>Pentapetalae</taxon>
        <taxon>rosids</taxon>
        <taxon>fabids</taxon>
        <taxon>Fabales</taxon>
        <taxon>Fabaceae</taxon>
        <taxon>Papilionoideae</taxon>
        <taxon>50 kb inversion clade</taxon>
        <taxon>NPAAA clade</taxon>
        <taxon>Hologalegina</taxon>
        <taxon>IRL clade</taxon>
        <taxon>Trifolieae</taxon>
        <taxon>Trifolium</taxon>
    </lineage>
</organism>
<accession>A0A392URF7</accession>
<reference evidence="2 3" key="1">
    <citation type="journal article" date="2018" name="Front. Plant Sci.">
        <title>Red Clover (Trifolium pratense) and Zigzag Clover (T. medium) - A Picture of Genomic Similarities and Differences.</title>
        <authorList>
            <person name="Dluhosova J."/>
            <person name="Istvanek J."/>
            <person name="Nedelnik J."/>
            <person name="Repkova J."/>
        </authorList>
    </citation>
    <scope>NUCLEOTIDE SEQUENCE [LARGE SCALE GENOMIC DNA]</scope>
    <source>
        <strain evidence="3">cv. 10/8</strain>
        <tissue evidence="2">Leaf</tissue>
    </source>
</reference>
<dbReference type="Proteomes" id="UP000265520">
    <property type="component" value="Unassembled WGS sequence"/>
</dbReference>
<evidence type="ECO:0000256" key="1">
    <source>
        <dbReference type="SAM" id="Coils"/>
    </source>
</evidence>
<sequence length="75" mass="8074">SRSAALLASGPDSFKSVPLGARIEELEREVACLNDAATAQSREREAVKKVLGKKVKKLEKSNGDLEANVSSFEKD</sequence>
<protein>
    <submittedName>
        <fullName evidence="2">Uncharacterized protein</fullName>
    </submittedName>
</protein>
<gene>
    <name evidence="2" type="ORF">A2U01_0099826</name>
</gene>
<feature type="coiled-coil region" evidence="1">
    <location>
        <begin position="23"/>
        <end position="75"/>
    </location>
</feature>
<feature type="non-terminal residue" evidence="2">
    <location>
        <position position="75"/>
    </location>
</feature>
<evidence type="ECO:0000313" key="3">
    <source>
        <dbReference type="Proteomes" id="UP000265520"/>
    </source>
</evidence>
<proteinExistence type="predicted"/>
<keyword evidence="3" id="KW-1185">Reference proteome</keyword>
<evidence type="ECO:0000313" key="2">
    <source>
        <dbReference type="EMBL" id="MCI78556.1"/>
    </source>
</evidence>
<comment type="caution">
    <text evidence="2">The sequence shown here is derived from an EMBL/GenBank/DDBJ whole genome shotgun (WGS) entry which is preliminary data.</text>
</comment>
<keyword evidence="1" id="KW-0175">Coiled coil</keyword>
<dbReference type="AlphaFoldDB" id="A0A392URF7"/>